<organism evidence="4 5">
    <name type="scientific">Mesorhabditis spiculigera</name>
    <dbReference type="NCBI Taxonomy" id="96644"/>
    <lineage>
        <taxon>Eukaryota</taxon>
        <taxon>Metazoa</taxon>
        <taxon>Ecdysozoa</taxon>
        <taxon>Nematoda</taxon>
        <taxon>Chromadorea</taxon>
        <taxon>Rhabditida</taxon>
        <taxon>Rhabditina</taxon>
        <taxon>Rhabditomorpha</taxon>
        <taxon>Rhabditoidea</taxon>
        <taxon>Rhabditidae</taxon>
        <taxon>Mesorhabditinae</taxon>
        <taxon>Mesorhabditis</taxon>
    </lineage>
</organism>
<dbReference type="InterPro" id="IPR015897">
    <property type="entry name" value="CHK_kinase-like"/>
</dbReference>
<evidence type="ECO:0000256" key="2">
    <source>
        <dbReference type="ARBA" id="ARBA00022833"/>
    </source>
</evidence>
<evidence type="ECO:0000259" key="3">
    <source>
        <dbReference type="PROSITE" id="PS50081"/>
    </source>
</evidence>
<dbReference type="Pfam" id="PF07914">
    <property type="entry name" value="DUF1679"/>
    <property type="match status" value="1"/>
</dbReference>
<proteinExistence type="predicted"/>
<dbReference type="SUPFAM" id="SSF56112">
    <property type="entry name" value="Protein kinase-like (PK-like)"/>
    <property type="match status" value="1"/>
</dbReference>
<dbReference type="Proteomes" id="UP001177023">
    <property type="component" value="Unassembled WGS sequence"/>
</dbReference>
<dbReference type="InterPro" id="IPR012877">
    <property type="entry name" value="Dhs-27"/>
</dbReference>
<keyword evidence="1" id="KW-0479">Metal-binding</keyword>
<keyword evidence="5" id="KW-1185">Reference proteome</keyword>
<dbReference type="PANTHER" id="PTHR23020:SF8">
    <property type="entry name" value="CHK KINASE-LIKE DOMAIN-CONTAINING PROTEIN"/>
    <property type="match status" value="1"/>
</dbReference>
<dbReference type="SUPFAM" id="SSF57889">
    <property type="entry name" value="Cysteine-rich domain"/>
    <property type="match status" value="2"/>
</dbReference>
<dbReference type="InterPro" id="IPR002219">
    <property type="entry name" value="PKC_DAG/PE"/>
</dbReference>
<dbReference type="Gene3D" id="3.30.60.20">
    <property type="match status" value="2"/>
</dbReference>
<dbReference type="InterPro" id="IPR046349">
    <property type="entry name" value="C1-like_sf"/>
</dbReference>
<name>A0AA36CN82_9BILA</name>
<dbReference type="GO" id="GO:0046872">
    <property type="term" value="F:metal ion binding"/>
    <property type="evidence" value="ECO:0007669"/>
    <property type="project" value="UniProtKB-KW"/>
</dbReference>
<dbReference type="PRINTS" id="PR00008">
    <property type="entry name" value="DAGPEDOMAIN"/>
</dbReference>
<keyword evidence="2" id="KW-0862">Zinc</keyword>
<evidence type="ECO:0000313" key="5">
    <source>
        <dbReference type="Proteomes" id="UP001177023"/>
    </source>
</evidence>
<dbReference type="PROSITE" id="PS00479">
    <property type="entry name" value="ZF_DAG_PE_1"/>
    <property type="match status" value="1"/>
</dbReference>
<gene>
    <name evidence="4" type="ORF">MSPICULIGERA_LOCUS10591</name>
</gene>
<feature type="domain" description="Phorbol-ester/DAG-type" evidence="3">
    <location>
        <begin position="92"/>
        <end position="142"/>
    </location>
</feature>
<dbReference type="PANTHER" id="PTHR23020">
    <property type="entry name" value="UNCHARACTERIZED NUCLEAR HORMONE RECEPTOR-RELATED"/>
    <property type="match status" value="1"/>
</dbReference>
<evidence type="ECO:0000256" key="1">
    <source>
        <dbReference type="ARBA" id="ARBA00022723"/>
    </source>
</evidence>
<dbReference type="SMART" id="SM00109">
    <property type="entry name" value="C1"/>
    <property type="match status" value="2"/>
</dbReference>
<protein>
    <recommendedName>
        <fullName evidence="3">Phorbol-ester/DAG-type domain-containing protein</fullName>
    </recommendedName>
</protein>
<dbReference type="InterPro" id="IPR020454">
    <property type="entry name" value="DAG/PE-bd"/>
</dbReference>
<dbReference type="InterPro" id="IPR011009">
    <property type="entry name" value="Kinase-like_dom_sf"/>
</dbReference>
<dbReference type="EMBL" id="CATQJA010002592">
    <property type="protein sequence ID" value="CAJ0572199.1"/>
    <property type="molecule type" value="Genomic_DNA"/>
</dbReference>
<dbReference type="InterPro" id="IPR052961">
    <property type="entry name" value="Oxido-Kinase-like_Enzymes"/>
</dbReference>
<comment type="caution">
    <text evidence="4">The sequence shown here is derived from an EMBL/GenBank/DDBJ whole genome shotgun (WGS) entry which is preliminary data.</text>
</comment>
<dbReference type="PROSITE" id="PS50081">
    <property type="entry name" value="ZF_DAG_PE_2"/>
    <property type="match status" value="2"/>
</dbReference>
<dbReference type="AlphaFoldDB" id="A0AA36CN82"/>
<reference evidence="4" key="1">
    <citation type="submission" date="2023-06" db="EMBL/GenBank/DDBJ databases">
        <authorList>
            <person name="Delattre M."/>
        </authorList>
    </citation>
    <scope>NUCLEOTIDE SEQUENCE</scope>
    <source>
        <strain evidence="4">AF72</strain>
    </source>
</reference>
<feature type="non-terminal residue" evidence="4">
    <location>
        <position position="550"/>
    </location>
</feature>
<dbReference type="Pfam" id="PF00130">
    <property type="entry name" value="C1_1"/>
    <property type="match status" value="2"/>
</dbReference>
<feature type="domain" description="Phorbol-ester/DAG-type" evidence="3">
    <location>
        <begin position="25"/>
        <end position="75"/>
    </location>
</feature>
<evidence type="ECO:0000313" key="4">
    <source>
        <dbReference type="EMBL" id="CAJ0572199.1"/>
    </source>
</evidence>
<sequence length="550" mass="61953">MPFDNEGGVQVAPVTQRPKIHEVKHHKFVARVLRQPTFCSHCKGFIFGLGKQGYQCMGCQTVVHKRCHDKVECSCVLAENADDGSNENEPPLHHFATRTFTKPTFCDHCGSLLYGICRQGMRCEPCDTTVHKRCHHKVACKCHHDMAEAQHTDDPAMSVEPETTPKNVLYIAGTRVTWELLEKDLKEHFGTTAQFGDQKSAVPFGANQGFVSQVFLVEPDWTMEHEKLPKKLVLKVTQPDKLQAMCEQVFKVSFEAMKPSIIKVHDNEVNAYQLMRDEWKSVDALKMPKYYSGRHYGHDGGDYGYLAIEFLANGVPLHTYHNLSMKTCESVIRLLAKMGALSLQNPENVLKFDFNFIQQFGAVMFGPEKARESVKLVGQLIPETQDDLEFIESKIDVICNMGTMEKIVAESAPIRMLCHGDLGIMNCNICRLAGTHAGSPIEDILRFLSSAVSAKDHQEMRPKLIQTYYDALVDECAGKVEIPFTTDMLNEAYEKLMPAFMIPAFQASVGFTEMILAGAPADEQQEARQTLTLRMHGLVKEAIGYLHKWY</sequence>
<accession>A0AA36CN82</accession>
<dbReference type="SMART" id="SM00587">
    <property type="entry name" value="CHK"/>
    <property type="match status" value="1"/>
</dbReference>